<evidence type="ECO:0000256" key="4">
    <source>
        <dbReference type="ARBA" id="ARBA00023242"/>
    </source>
</evidence>
<accession>A0A8X7S017</accession>
<comment type="subcellular location">
    <subcellularLocation>
        <location evidence="1">Nucleus</location>
    </subcellularLocation>
</comment>
<sequence length="328" mass="37692">MDEDFLLTDFSLEDIDFDFNIYEETNVSPVEASIHTQRSQFIDHQVPLNYLKEMPKPVVKTDNKPRVISFDFSSNVSSSPAREDIIMDQLVRCGTKENHVLLPNDLHVVRSFPKFIALSALLPGLKKAHKITVLDDAISRLKQLQEQIRKLNEEKEATRHMESMILVNKSKVFFNEEASLSSSSSSDHEQFDQQLPKIEAKVAQNEVLIRIHCEKSKGSMIDILNTIENLQLLVENSIVLPFGNSILDITVLAQMGKDFSVSALKDLVRNLRLLFFEDSVTVETETTPFSWICCRFHYKIFFSHMHYYYHVCLVFNVFRSEVLVSISG</sequence>
<reference evidence="6 7" key="1">
    <citation type="submission" date="2020-02" db="EMBL/GenBank/DDBJ databases">
        <authorList>
            <person name="Ma Q."/>
            <person name="Huang Y."/>
            <person name="Song X."/>
            <person name="Pei D."/>
        </authorList>
    </citation>
    <scope>NUCLEOTIDE SEQUENCE [LARGE SCALE GENOMIC DNA]</scope>
    <source>
        <strain evidence="6">Sxm20200214</strain>
        <tissue evidence="6">Leaf</tissue>
    </source>
</reference>
<keyword evidence="4" id="KW-0539">Nucleus</keyword>
<organism evidence="6 7">
    <name type="scientific">Brassica carinata</name>
    <name type="common">Ethiopian mustard</name>
    <name type="synonym">Abyssinian cabbage</name>
    <dbReference type="NCBI Taxonomy" id="52824"/>
    <lineage>
        <taxon>Eukaryota</taxon>
        <taxon>Viridiplantae</taxon>
        <taxon>Streptophyta</taxon>
        <taxon>Embryophyta</taxon>
        <taxon>Tracheophyta</taxon>
        <taxon>Spermatophyta</taxon>
        <taxon>Magnoliopsida</taxon>
        <taxon>eudicotyledons</taxon>
        <taxon>Gunneridae</taxon>
        <taxon>Pentapetalae</taxon>
        <taxon>rosids</taxon>
        <taxon>malvids</taxon>
        <taxon>Brassicales</taxon>
        <taxon>Brassicaceae</taxon>
        <taxon>Brassiceae</taxon>
        <taxon>Brassica</taxon>
    </lineage>
</organism>
<evidence type="ECO:0000313" key="7">
    <source>
        <dbReference type="Proteomes" id="UP000886595"/>
    </source>
</evidence>
<comment type="caution">
    <text evidence="6">The sequence shown here is derived from an EMBL/GenBank/DDBJ whole genome shotgun (WGS) entry which is preliminary data.</text>
</comment>
<dbReference type="InterPro" id="IPR036638">
    <property type="entry name" value="HLH_DNA-bd_sf"/>
</dbReference>
<keyword evidence="2" id="KW-0805">Transcription regulation</keyword>
<dbReference type="SUPFAM" id="SSF47459">
    <property type="entry name" value="HLH, helix-loop-helix DNA-binding domain"/>
    <property type="match status" value="1"/>
</dbReference>
<feature type="coiled-coil region" evidence="5">
    <location>
        <begin position="134"/>
        <end position="161"/>
    </location>
</feature>
<proteinExistence type="predicted"/>
<dbReference type="GO" id="GO:0005634">
    <property type="term" value="C:nucleus"/>
    <property type="evidence" value="ECO:0007669"/>
    <property type="project" value="UniProtKB-SubCell"/>
</dbReference>
<keyword evidence="5" id="KW-0175">Coiled coil</keyword>
<dbReference type="PANTHER" id="PTHR45959:SF46">
    <property type="entry name" value="BHLH DOMAIN-CONTAINING PROTEIN"/>
    <property type="match status" value="1"/>
</dbReference>
<protein>
    <submittedName>
        <fullName evidence="6">Uncharacterized protein</fullName>
    </submittedName>
</protein>
<dbReference type="PANTHER" id="PTHR45959">
    <property type="entry name" value="BHLH TRANSCRIPTION FACTOR"/>
    <property type="match status" value="1"/>
</dbReference>
<gene>
    <name evidence="6" type="ORF">Bca52824_035115</name>
</gene>
<dbReference type="AlphaFoldDB" id="A0A8X7S017"/>
<evidence type="ECO:0000256" key="3">
    <source>
        <dbReference type="ARBA" id="ARBA00023163"/>
    </source>
</evidence>
<keyword evidence="3" id="KW-0804">Transcription</keyword>
<dbReference type="GO" id="GO:0046983">
    <property type="term" value="F:protein dimerization activity"/>
    <property type="evidence" value="ECO:0007669"/>
    <property type="project" value="InterPro"/>
</dbReference>
<evidence type="ECO:0000256" key="1">
    <source>
        <dbReference type="ARBA" id="ARBA00004123"/>
    </source>
</evidence>
<dbReference type="Proteomes" id="UP000886595">
    <property type="component" value="Unassembled WGS sequence"/>
</dbReference>
<dbReference type="EMBL" id="JAAMPC010000008">
    <property type="protein sequence ID" value="KAG2298643.1"/>
    <property type="molecule type" value="Genomic_DNA"/>
</dbReference>
<keyword evidence="7" id="KW-1185">Reference proteome</keyword>
<dbReference type="InterPro" id="IPR052610">
    <property type="entry name" value="bHLH_transcription_regulator"/>
</dbReference>
<evidence type="ECO:0000256" key="5">
    <source>
        <dbReference type="SAM" id="Coils"/>
    </source>
</evidence>
<evidence type="ECO:0000313" key="6">
    <source>
        <dbReference type="EMBL" id="KAG2298643.1"/>
    </source>
</evidence>
<evidence type="ECO:0000256" key="2">
    <source>
        <dbReference type="ARBA" id="ARBA00023015"/>
    </source>
</evidence>
<name>A0A8X7S017_BRACI</name>
<dbReference type="OrthoDB" id="690068at2759"/>
<dbReference type="Gene3D" id="4.10.280.10">
    <property type="entry name" value="Helix-loop-helix DNA-binding domain"/>
    <property type="match status" value="1"/>
</dbReference>